<evidence type="ECO:0000256" key="2">
    <source>
        <dbReference type="ARBA" id="ARBA00006577"/>
    </source>
</evidence>
<keyword evidence="10" id="KW-1185">Reference proteome</keyword>
<evidence type="ECO:0000256" key="3">
    <source>
        <dbReference type="ARBA" id="ARBA00023110"/>
    </source>
</evidence>
<sequence>MKRRKEKNRSSSKKRTRGNARDTRAESEEFLKKNRLKPNVIETESGLQYSIVDPGEGASPTEWSTVEVNQRILLADGTVIKDTFRTPDTDRFTMEEAIPGLKEGLPLMKEGGRFRFVVPPDLAWGKRGAGDRIGPYATLVFDIRLERVRG</sequence>
<evidence type="ECO:0000313" key="10">
    <source>
        <dbReference type="Proteomes" id="UP000658278"/>
    </source>
</evidence>
<comment type="catalytic activity">
    <reaction evidence="1 5 6">
        <text>[protein]-peptidylproline (omega=180) = [protein]-peptidylproline (omega=0)</text>
        <dbReference type="Rhea" id="RHEA:16237"/>
        <dbReference type="Rhea" id="RHEA-COMP:10747"/>
        <dbReference type="Rhea" id="RHEA-COMP:10748"/>
        <dbReference type="ChEBI" id="CHEBI:83833"/>
        <dbReference type="ChEBI" id="CHEBI:83834"/>
        <dbReference type="EC" id="5.2.1.8"/>
    </reaction>
</comment>
<evidence type="ECO:0000256" key="1">
    <source>
        <dbReference type="ARBA" id="ARBA00000971"/>
    </source>
</evidence>
<dbReference type="PANTHER" id="PTHR43811">
    <property type="entry name" value="FKBP-TYPE PEPTIDYL-PROLYL CIS-TRANS ISOMERASE FKPA"/>
    <property type="match status" value="1"/>
</dbReference>
<keyword evidence="4 5" id="KW-0413">Isomerase</keyword>
<feature type="domain" description="PPIase FKBP-type" evidence="8">
    <location>
        <begin position="63"/>
        <end position="149"/>
    </location>
</feature>
<dbReference type="PROSITE" id="PS50059">
    <property type="entry name" value="FKBP_PPIASE"/>
    <property type="match status" value="1"/>
</dbReference>
<organism evidence="9 10">
    <name type="scientific">Haloferula rosea</name>
    <dbReference type="NCBI Taxonomy" id="490093"/>
    <lineage>
        <taxon>Bacteria</taxon>
        <taxon>Pseudomonadati</taxon>
        <taxon>Verrucomicrobiota</taxon>
        <taxon>Verrucomicrobiia</taxon>
        <taxon>Verrucomicrobiales</taxon>
        <taxon>Verrucomicrobiaceae</taxon>
        <taxon>Haloferula</taxon>
    </lineage>
</organism>
<evidence type="ECO:0000256" key="7">
    <source>
        <dbReference type="SAM" id="MobiDB-lite"/>
    </source>
</evidence>
<evidence type="ECO:0000259" key="8">
    <source>
        <dbReference type="PROSITE" id="PS50059"/>
    </source>
</evidence>
<dbReference type="AlphaFoldDB" id="A0A934RED6"/>
<dbReference type="EMBL" id="JAENII010000004">
    <property type="protein sequence ID" value="MBK1826875.1"/>
    <property type="molecule type" value="Genomic_DNA"/>
</dbReference>
<dbReference type="Pfam" id="PF01346">
    <property type="entry name" value="FKBP_N"/>
    <property type="match status" value="1"/>
</dbReference>
<evidence type="ECO:0000313" key="9">
    <source>
        <dbReference type="EMBL" id="MBK1826875.1"/>
    </source>
</evidence>
<dbReference type="Gene3D" id="3.10.50.40">
    <property type="match status" value="1"/>
</dbReference>
<dbReference type="InterPro" id="IPR046357">
    <property type="entry name" value="PPIase_dom_sf"/>
</dbReference>
<dbReference type="InterPro" id="IPR001179">
    <property type="entry name" value="PPIase_FKBP_dom"/>
</dbReference>
<dbReference type="InterPro" id="IPR000774">
    <property type="entry name" value="PPIase_FKBP_N"/>
</dbReference>
<feature type="compositionally biased region" description="Basic residues" evidence="7">
    <location>
        <begin position="1"/>
        <end position="18"/>
    </location>
</feature>
<protein>
    <recommendedName>
        <fullName evidence="6">Peptidyl-prolyl cis-trans isomerase</fullName>
        <ecNumber evidence="6">5.2.1.8</ecNumber>
    </recommendedName>
</protein>
<feature type="region of interest" description="Disordered" evidence="7">
    <location>
        <begin position="1"/>
        <end position="31"/>
    </location>
</feature>
<comment type="caution">
    <text evidence="9">The sequence shown here is derived from an EMBL/GenBank/DDBJ whole genome shotgun (WGS) entry which is preliminary data.</text>
</comment>
<feature type="compositionally biased region" description="Basic and acidic residues" evidence="7">
    <location>
        <begin position="19"/>
        <end position="31"/>
    </location>
</feature>
<accession>A0A934RED6</accession>
<dbReference type="Proteomes" id="UP000658278">
    <property type="component" value="Unassembled WGS sequence"/>
</dbReference>
<evidence type="ECO:0000256" key="5">
    <source>
        <dbReference type="PROSITE-ProRule" id="PRU00277"/>
    </source>
</evidence>
<keyword evidence="3 5" id="KW-0697">Rotamase</keyword>
<name>A0A934RED6_9BACT</name>
<dbReference type="RefSeq" id="WP_200278239.1">
    <property type="nucleotide sequence ID" value="NZ_JAENII010000004.1"/>
</dbReference>
<dbReference type="Pfam" id="PF00254">
    <property type="entry name" value="FKBP_C"/>
    <property type="match status" value="1"/>
</dbReference>
<comment type="similarity">
    <text evidence="2 6">Belongs to the FKBP-type PPIase family.</text>
</comment>
<evidence type="ECO:0000256" key="4">
    <source>
        <dbReference type="ARBA" id="ARBA00023235"/>
    </source>
</evidence>
<reference evidence="9" key="1">
    <citation type="submission" date="2021-01" db="EMBL/GenBank/DDBJ databases">
        <title>Modified the classification status of verrucomicrobia.</title>
        <authorList>
            <person name="Feng X."/>
        </authorList>
    </citation>
    <scope>NUCLEOTIDE SEQUENCE</scope>
    <source>
        <strain evidence="9">KCTC 22201</strain>
    </source>
</reference>
<dbReference type="GO" id="GO:0003755">
    <property type="term" value="F:peptidyl-prolyl cis-trans isomerase activity"/>
    <property type="evidence" value="ECO:0007669"/>
    <property type="project" value="UniProtKB-UniRule"/>
</dbReference>
<proteinExistence type="inferred from homology"/>
<evidence type="ECO:0000256" key="6">
    <source>
        <dbReference type="RuleBase" id="RU003915"/>
    </source>
</evidence>
<dbReference type="GO" id="GO:0006457">
    <property type="term" value="P:protein folding"/>
    <property type="evidence" value="ECO:0007669"/>
    <property type="project" value="InterPro"/>
</dbReference>
<dbReference type="PANTHER" id="PTHR43811:SF57">
    <property type="entry name" value="FKBP-TYPE PEPTIDYL-PROLYL CIS-TRANS ISOMERASE FKPA-RELATED"/>
    <property type="match status" value="1"/>
</dbReference>
<dbReference type="EC" id="5.2.1.8" evidence="6"/>
<gene>
    <name evidence="9" type="ORF">JIN81_07585</name>
</gene>
<dbReference type="SUPFAM" id="SSF54534">
    <property type="entry name" value="FKBP-like"/>
    <property type="match status" value="1"/>
</dbReference>